<sequence length="285" mass="33001">MTVQRVSAALWGRAPSPEAVARAEARRLAGPPRTRAVLTIARDESVFLPIWLRYYSRFFAPSDIYVLDHGSTDGSADGPGFVRIPVRNENVDVLWVRDAAQEHQHRLIEGYDAVLYADADEIVVPHPRLGTLADYLDRFHGRVARCTGYELIHLRDREAPFDPARPVLEQRGHWFPNPLYGKPALARVPVTWGPGFHTCREADDEPDPDLFLLHLHRLDYDRCLDRHRARAAKPWSRVDLERGWYHQMRITEEPHFRRWFYGDTGTRGEIPMRIEPIPEFLRGLF</sequence>
<comment type="caution">
    <text evidence="1">The sequence shown here is derived from an EMBL/GenBank/DDBJ whole genome shotgun (WGS) entry which is preliminary data.</text>
</comment>
<proteinExistence type="predicted"/>
<gene>
    <name evidence="1" type="ORF">GCM10010191_73510</name>
</gene>
<name>A0ABP5X5D6_9ACTN</name>
<accession>A0ABP5X5D6</accession>
<dbReference type="InterPro" id="IPR029044">
    <property type="entry name" value="Nucleotide-diphossugar_trans"/>
</dbReference>
<dbReference type="Pfam" id="PF13704">
    <property type="entry name" value="Glyco_tranf_2_4"/>
    <property type="match status" value="1"/>
</dbReference>
<dbReference type="EMBL" id="BAAARW010000030">
    <property type="protein sequence ID" value="GAA2445862.1"/>
    <property type="molecule type" value="Genomic_DNA"/>
</dbReference>
<organism evidence="1 2">
    <name type="scientific">Actinomadura vinacea</name>
    <dbReference type="NCBI Taxonomy" id="115336"/>
    <lineage>
        <taxon>Bacteria</taxon>
        <taxon>Bacillati</taxon>
        <taxon>Actinomycetota</taxon>
        <taxon>Actinomycetes</taxon>
        <taxon>Streptosporangiales</taxon>
        <taxon>Thermomonosporaceae</taxon>
        <taxon>Actinomadura</taxon>
    </lineage>
</organism>
<evidence type="ECO:0000313" key="2">
    <source>
        <dbReference type="Proteomes" id="UP001501231"/>
    </source>
</evidence>
<dbReference type="RefSeq" id="WP_344595386.1">
    <property type="nucleotide sequence ID" value="NZ_BAAARW010000030.1"/>
</dbReference>
<evidence type="ECO:0000313" key="1">
    <source>
        <dbReference type="EMBL" id="GAA2445862.1"/>
    </source>
</evidence>
<dbReference type="SUPFAM" id="SSF53448">
    <property type="entry name" value="Nucleotide-diphospho-sugar transferases"/>
    <property type="match status" value="1"/>
</dbReference>
<evidence type="ECO:0008006" key="3">
    <source>
        <dbReference type="Google" id="ProtNLM"/>
    </source>
</evidence>
<reference evidence="2" key="1">
    <citation type="journal article" date="2019" name="Int. J. Syst. Evol. Microbiol.">
        <title>The Global Catalogue of Microorganisms (GCM) 10K type strain sequencing project: providing services to taxonomists for standard genome sequencing and annotation.</title>
        <authorList>
            <consortium name="The Broad Institute Genomics Platform"/>
            <consortium name="The Broad Institute Genome Sequencing Center for Infectious Disease"/>
            <person name="Wu L."/>
            <person name="Ma J."/>
        </authorList>
    </citation>
    <scope>NUCLEOTIDE SEQUENCE [LARGE SCALE GENOMIC DNA]</scope>
    <source>
        <strain evidence="2">JCM 3325</strain>
    </source>
</reference>
<protein>
    <recommendedName>
        <fullName evidence="3">Glycosyltransferase family 2 protein</fullName>
    </recommendedName>
</protein>
<dbReference type="Proteomes" id="UP001501231">
    <property type="component" value="Unassembled WGS sequence"/>
</dbReference>
<keyword evidence="2" id="KW-1185">Reference proteome</keyword>